<dbReference type="FunCoup" id="A0A1Y2AR09">
    <property type="interactions" value="289"/>
</dbReference>
<keyword evidence="6" id="KW-0999">Mitochondrion inner membrane</keyword>
<dbReference type="SUPFAM" id="SSF51306">
    <property type="entry name" value="LexA/Signal peptidase"/>
    <property type="match status" value="1"/>
</dbReference>
<proteinExistence type="inferred from homology"/>
<keyword evidence="4" id="KW-0645">Protease</keyword>
<dbReference type="PRINTS" id="PR00727">
    <property type="entry name" value="LEADERPTASE"/>
</dbReference>
<feature type="active site" evidence="11">
    <location>
        <position position="49"/>
    </location>
</feature>
<dbReference type="InterPro" id="IPR036286">
    <property type="entry name" value="LexA/Signal_pep-like_sf"/>
</dbReference>
<evidence type="ECO:0000256" key="11">
    <source>
        <dbReference type="PIRSR" id="PIRSR600223-1"/>
    </source>
</evidence>
<dbReference type="EMBL" id="MCFC01000062">
    <property type="protein sequence ID" value="ORY24962.1"/>
    <property type="molecule type" value="Genomic_DNA"/>
</dbReference>
<evidence type="ECO:0000256" key="7">
    <source>
        <dbReference type="ARBA" id="ARBA00022801"/>
    </source>
</evidence>
<evidence type="ECO:0000256" key="10">
    <source>
        <dbReference type="ARBA" id="ARBA00023136"/>
    </source>
</evidence>
<evidence type="ECO:0000256" key="8">
    <source>
        <dbReference type="ARBA" id="ARBA00022989"/>
    </source>
</evidence>
<dbReference type="GO" id="GO:0042720">
    <property type="term" value="C:mitochondrial inner membrane peptidase complex"/>
    <property type="evidence" value="ECO:0007669"/>
    <property type="project" value="InterPro"/>
</dbReference>
<evidence type="ECO:0000256" key="5">
    <source>
        <dbReference type="ARBA" id="ARBA00022692"/>
    </source>
</evidence>
<comment type="subcellular location">
    <subcellularLocation>
        <location evidence="1">Mitochondrion inner membrane</location>
        <topology evidence="1">Single-pass membrane protein</topology>
    </subcellularLocation>
</comment>
<keyword evidence="8" id="KW-1133">Transmembrane helix</keyword>
<dbReference type="STRING" id="71784.A0A1Y2AR09"/>
<dbReference type="GO" id="GO:0004252">
    <property type="term" value="F:serine-type endopeptidase activity"/>
    <property type="evidence" value="ECO:0007669"/>
    <property type="project" value="InterPro"/>
</dbReference>
<dbReference type="InParanoid" id="A0A1Y2AR09"/>
<dbReference type="Pfam" id="PF10502">
    <property type="entry name" value="Peptidase_S26"/>
    <property type="match status" value="1"/>
</dbReference>
<dbReference type="InterPro" id="IPR019533">
    <property type="entry name" value="Peptidase_S26"/>
</dbReference>
<gene>
    <name evidence="13" type="ORF">BCR39DRAFT_545372</name>
</gene>
<evidence type="ECO:0000313" key="14">
    <source>
        <dbReference type="Proteomes" id="UP000193986"/>
    </source>
</evidence>
<evidence type="ECO:0000259" key="12">
    <source>
        <dbReference type="Pfam" id="PF10502"/>
    </source>
</evidence>
<keyword evidence="10" id="KW-0472">Membrane</keyword>
<dbReference type="GO" id="GO:0006627">
    <property type="term" value="P:protein processing involved in protein targeting to mitochondrion"/>
    <property type="evidence" value="ECO:0007669"/>
    <property type="project" value="InterPro"/>
</dbReference>
<dbReference type="OrthoDB" id="308440at2759"/>
<evidence type="ECO:0000256" key="6">
    <source>
        <dbReference type="ARBA" id="ARBA00022792"/>
    </source>
</evidence>
<feature type="domain" description="Peptidase S26" evidence="12">
    <location>
        <begin position="26"/>
        <end position="115"/>
    </location>
</feature>
<name>A0A1Y2AR09_9TREE</name>
<evidence type="ECO:0000256" key="3">
    <source>
        <dbReference type="ARBA" id="ARBA00013650"/>
    </source>
</evidence>
<sequence>MASRGFFRTTRAFFSGGPGQDALRVLSWVPVGLFFTQHVYSLVEVTGSSMQPTLNPNFHTALMRKEIVLLERWSVTLNLNGHKPFRRGDVVTLWSPLDPNTLTTKRIVALAGDIVTPLPPSPPTPVRIPPGHCWVEGDSRHRTLDSNTYGPVSMGLVNARVAWILLPFSRWGPVENGPGKAEGRVEVNERSRLIDAS</sequence>
<comment type="similarity">
    <text evidence="2">Belongs to the peptidase S26 family. IMP2 subfamily.</text>
</comment>
<protein>
    <recommendedName>
        <fullName evidence="3">Mitochondrial inner membrane protease subunit 2</fullName>
    </recommendedName>
</protein>
<keyword evidence="9" id="KW-0496">Mitochondrion</keyword>
<dbReference type="AlphaFoldDB" id="A0A1Y2AR09"/>
<dbReference type="FunFam" id="2.10.109.10:FF:000005">
    <property type="entry name" value="Mitochondrial inner membrane protease subunit"/>
    <property type="match status" value="1"/>
</dbReference>
<evidence type="ECO:0000256" key="9">
    <source>
        <dbReference type="ARBA" id="ARBA00023128"/>
    </source>
</evidence>
<feature type="active site" evidence="11">
    <location>
        <position position="105"/>
    </location>
</feature>
<organism evidence="13 14">
    <name type="scientific">Naematelia encephala</name>
    <dbReference type="NCBI Taxonomy" id="71784"/>
    <lineage>
        <taxon>Eukaryota</taxon>
        <taxon>Fungi</taxon>
        <taxon>Dikarya</taxon>
        <taxon>Basidiomycota</taxon>
        <taxon>Agaricomycotina</taxon>
        <taxon>Tremellomycetes</taxon>
        <taxon>Tremellales</taxon>
        <taxon>Naemateliaceae</taxon>
        <taxon>Naematelia</taxon>
    </lineage>
</organism>
<evidence type="ECO:0000256" key="2">
    <source>
        <dbReference type="ARBA" id="ARBA00007066"/>
    </source>
</evidence>
<reference evidence="13 14" key="1">
    <citation type="submission" date="2016-07" db="EMBL/GenBank/DDBJ databases">
        <title>Pervasive Adenine N6-methylation of Active Genes in Fungi.</title>
        <authorList>
            <consortium name="DOE Joint Genome Institute"/>
            <person name="Mondo S.J."/>
            <person name="Dannebaum R.O."/>
            <person name="Kuo R.C."/>
            <person name="Labutti K."/>
            <person name="Haridas S."/>
            <person name="Kuo A."/>
            <person name="Salamov A."/>
            <person name="Ahrendt S.R."/>
            <person name="Lipzen A."/>
            <person name="Sullivan W."/>
            <person name="Andreopoulos W.B."/>
            <person name="Clum A."/>
            <person name="Lindquist E."/>
            <person name="Daum C."/>
            <person name="Ramamoorthy G.K."/>
            <person name="Gryganskyi A."/>
            <person name="Culley D."/>
            <person name="Magnuson J.K."/>
            <person name="James T.Y."/>
            <person name="O'Malley M.A."/>
            <person name="Stajich J.E."/>
            <person name="Spatafora J.W."/>
            <person name="Visel A."/>
            <person name="Grigoriev I.V."/>
        </authorList>
    </citation>
    <scope>NUCLEOTIDE SEQUENCE [LARGE SCALE GENOMIC DNA]</scope>
    <source>
        <strain evidence="13 14">68-887.2</strain>
    </source>
</reference>
<accession>A0A1Y2AR09</accession>
<evidence type="ECO:0000256" key="4">
    <source>
        <dbReference type="ARBA" id="ARBA00022670"/>
    </source>
</evidence>
<dbReference type="InterPro" id="IPR037730">
    <property type="entry name" value="IMP2"/>
</dbReference>
<evidence type="ECO:0000313" key="13">
    <source>
        <dbReference type="EMBL" id="ORY24962.1"/>
    </source>
</evidence>
<dbReference type="PANTHER" id="PTHR46041">
    <property type="entry name" value="MITOCHONDRIAL INNER MEMBRANE PROTEASE SUBUNIT 2"/>
    <property type="match status" value="1"/>
</dbReference>
<keyword evidence="14" id="KW-1185">Reference proteome</keyword>
<dbReference type="InterPro" id="IPR000223">
    <property type="entry name" value="Pept_S26A_signal_pept_1"/>
</dbReference>
<keyword evidence="7" id="KW-0378">Hydrolase</keyword>
<dbReference type="CDD" id="cd06530">
    <property type="entry name" value="S26_SPase_I"/>
    <property type="match status" value="1"/>
</dbReference>
<dbReference type="Gene3D" id="2.10.109.10">
    <property type="entry name" value="Umud Fragment, subunit A"/>
    <property type="match status" value="1"/>
</dbReference>
<dbReference type="Proteomes" id="UP000193986">
    <property type="component" value="Unassembled WGS sequence"/>
</dbReference>
<evidence type="ECO:0000256" key="1">
    <source>
        <dbReference type="ARBA" id="ARBA00004434"/>
    </source>
</evidence>
<comment type="caution">
    <text evidence="13">The sequence shown here is derived from an EMBL/GenBank/DDBJ whole genome shotgun (WGS) entry which is preliminary data.</text>
</comment>
<keyword evidence="5" id="KW-0812">Transmembrane</keyword>
<dbReference type="GO" id="GO:0006465">
    <property type="term" value="P:signal peptide processing"/>
    <property type="evidence" value="ECO:0007669"/>
    <property type="project" value="InterPro"/>
</dbReference>
<dbReference type="PANTHER" id="PTHR46041:SF2">
    <property type="entry name" value="MITOCHONDRIAL INNER MEMBRANE PROTEASE SUBUNIT 2"/>
    <property type="match status" value="1"/>
</dbReference>